<reference evidence="2 3" key="1">
    <citation type="journal article" date="2018" name="BMC Genomics">
        <title>Genomic comparison of Trypanosoma conorhini and Trypanosoma rangeli to Trypanosoma cruzi strains of high and low virulence.</title>
        <authorList>
            <person name="Bradwell K.R."/>
            <person name="Koparde V.N."/>
            <person name="Matveyev A.V."/>
            <person name="Serrano M.G."/>
            <person name="Alves J.M."/>
            <person name="Parikh H."/>
            <person name="Huang B."/>
            <person name="Lee V."/>
            <person name="Espinosa-Alvarez O."/>
            <person name="Ortiz P.A."/>
            <person name="Costa-Martins A.G."/>
            <person name="Teixeira M.M."/>
            <person name="Buck G.A."/>
        </authorList>
    </citation>
    <scope>NUCLEOTIDE SEQUENCE [LARGE SCALE GENOMIC DNA]</scope>
    <source>
        <strain evidence="2 3">025E</strain>
    </source>
</reference>
<evidence type="ECO:0000313" key="3">
    <source>
        <dbReference type="Proteomes" id="UP000284403"/>
    </source>
</evidence>
<protein>
    <submittedName>
        <fullName evidence="2">Uncharacterized protein</fullName>
    </submittedName>
</protein>
<accession>A0A3R7K3E5</accession>
<dbReference type="AlphaFoldDB" id="A0A3R7K3E5"/>
<evidence type="ECO:0000256" key="1">
    <source>
        <dbReference type="SAM" id="SignalP"/>
    </source>
</evidence>
<dbReference type="RefSeq" id="XP_029224103.1">
    <property type="nucleotide sequence ID" value="XM_029375765.1"/>
</dbReference>
<evidence type="ECO:0000313" key="2">
    <source>
        <dbReference type="EMBL" id="RNE99756.1"/>
    </source>
</evidence>
<comment type="caution">
    <text evidence="2">The sequence shown here is derived from an EMBL/GenBank/DDBJ whole genome shotgun (WGS) entry which is preliminary data.</text>
</comment>
<proteinExistence type="predicted"/>
<dbReference type="EMBL" id="MKKU01000931">
    <property type="protein sequence ID" value="RNE99756.1"/>
    <property type="molecule type" value="Genomic_DNA"/>
</dbReference>
<gene>
    <name evidence="2" type="ORF">Tco025E_08934</name>
</gene>
<keyword evidence="3" id="KW-1185">Reference proteome</keyword>
<dbReference type="Proteomes" id="UP000284403">
    <property type="component" value="Unassembled WGS sequence"/>
</dbReference>
<feature type="chain" id="PRO_5018789859" evidence="1">
    <location>
        <begin position="24"/>
        <end position="129"/>
    </location>
</feature>
<sequence length="129" mass="14037">MEKGATRGESALWLTLFPCGCRALRVCVVAGNAAAPLLLLLAGGQPPGVPCAFTPERVAAQNATATRQCHFHREWAMRAPGCPRMRTQRRRCVGMPMMSAIRQKRQQRSCIVPRDSRGLPRGVLVALSA</sequence>
<dbReference type="GeneID" id="40322545"/>
<keyword evidence="1" id="KW-0732">Signal</keyword>
<organism evidence="2 3">
    <name type="scientific">Trypanosoma conorhini</name>
    <dbReference type="NCBI Taxonomy" id="83891"/>
    <lineage>
        <taxon>Eukaryota</taxon>
        <taxon>Discoba</taxon>
        <taxon>Euglenozoa</taxon>
        <taxon>Kinetoplastea</taxon>
        <taxon>Metakinetoplastina</taxon>
        <taxon>Trypanosomatida</taxon>
        <taxon>Trypanosomatidae</taxon>
        <taxon>Trypanosoma</taxon>
    </lineage>
</organism>
<feature type="signal peptide" evidence="1">
    <location>
        <begin position="1"/>
        <end position="23"/>
    </location>
</feature>
<name>A0A3R7K3E5_9TRYP</name>